<feature type="chain" id="PRO_5046066439" description="DUF11 domain-containing protein" evidence="6">
    <location>
        <begin position="34"/>
        <end position="1789"/>
    </location>
</feature>
<evidence type="ECO:0000256" key="1">
    <source>
        <dbReference type="ARBA" id="ARBA00004613"/>
    </source>
</evidence>
<feature type="compositionally biased region" description="Polar residues" evidence="4">
    <location>
        <begin position="442"/>
        <end position="459"/>
    </location>
</feature>
<dbReference type="Gene3D" id="2.60.40.10">
    <property type="entry name" value="Immunoglobulins"/>
    <property type="match status" value="1"/>
</dbReference>
<dbReference type="InterPro" id="IPR055354">
    <property type="entry name" value="DUF7507"/>
</dbReference>
<organism evidence="10 11">
    <name type="scientific">Actinomyces capricornis</name>
    <dbReference type="NCBI Taxonomy" id="2755559"/>
    <lineage>
        <taxon>Bacteria</taxon>
        <taxon>Bacillati</taxon>
        <taxon>Actinomycetota</taxon>
        <taxon>Actinomycetes</taxon>
        <taxon>Actinomycetales</taxon>
        <taxon>Actinomycetaceae</taxon>
        <taxon>Actinomyces</taxon>
    </lineage>
</organism>
<gene>
    <name evidence="10" type="ORF">MANAM107_05740</name>
</gene>
<evidence type="ECO:0000256" key="2">
    <source>
        <dbReference type="ARBA" id="ARBA00022525"/>
    </source>
</evidence>
<keyword evidence="11" id="KW-1185">Reference proteome</keyword>
<feature type="compositionally biased region" description="Low complexity" evidence="4">
    <location>
        <begin position="1697"/>
        <end position="1722"/>
    </location>
</feature>
<dbReference type="Pfam" id="PF24346">
    <property type="entry name" value="DUF7507"/>
    <property type="match status" value="1"/>
</dbReference>
<evidence type="ECO:0000256" key="3">
    <source>
        <dbReference type="ARBA" id="ARBA00022729"/>
    </source>
</evidence>
<feature type="compositionally biased region" description="Low complexity" evidence="4">
    <location>
        <begin position="1659"/>
        <end position="1689"/>
    </location>
</feature>
<keyword evidence="5" id="KW-0812">Transmembrane</keyword>
<dbReference type="PANTHER" id="PTHR34819">
    <property type="entry name" value="LARGE CYSTEINE-RICH PERIPLASMIC PROTEIN OMCB"/>
    <property type="match status" value="1"/>
</dbReference>
<evidence type="ECO:0000256" key="6">
    <source>
        <dbReference type="SAM" id="SignalP"/>
    </source>
</evidence>
<dbReference type="InterPro" id="IPR051172">
    <property type="entry name" value="Chlamydia_OmcB"/>
</dbReference>
<dbReference type="Proteomes" id="UP000824496">
    <property type="component" value="Chromosome"/>
</dbReference>
<evidence type="ECO:0000256" key="4">
    <source>
        <dbReference type="SAM" id="MobiDB-lite"/>
    </source>
</evidence>
<accession>A0ABN6K2F2</accession>
<protein>
    <recommendedName>
        <fullName evidence="12">DUF11 domain-containing protein</fullName>
    </recommendedName>
</protein>
<dbReference type="SUPFAM" id="SSF117074">
    <property type="entry name" value="Hypothetical protein PA1324"/>
    <property type="match status" value="1"/>
</dbReference>
<reference evidence="10 11" key="1">
    <citation type="submission" date="2021-08" db="EMBL/GenBank/DDBJ databases">
        <title>Whole genome sequence of novel Actinomyces species strain MAS-1.</title>
        <authorList>
            <person name="Saito M."/>
            <person name="Kuwahara N."/>
            <person name="Takizawa T."/>
            <person name="Gotouda H."/>
            <person name="Ochiai T."/>
        </authorList>
    </citation>
    <scope>NUCLEOTIDE SEQUENCE [LARGE SCALE GENOMIC DNA]</scope>
    <source>
        <strain evidence="10 11">MAS-1</strain>
    </source>
</reference>
<feature type="signal peptide" evidence="6">
    <location>
        <begin position="1"/>
        <end position="33"/>
    </location>
</feature>
<dbReference type="NCBIfam" id="TIGR01167">
    <property type="entry name" value="LPXTG_anchor"/>
    <property type="match status" value="1"/>
</dbReference>
<evidence type="ECO:0000259" key="8">
    <source>
        <dbReference type="Pfam" id="PF24346"/>
    </source>
</evidence>
<proteinExistence type="predicted"/>
<dbReference type="EMBL" id="AP025017">
    <property type="protein sequence ID" value="BDA63740.1"/>
    <property type="molecule type" value="Genomic_DNA"/>
</dbReference>
<evidence type="ECO:0000313" key="11">
    <source>
        <dbReference type="Proteomes" id="UP000824496"/>
    </source>
</evidence>
<evidence type="ECO:0008006" key="12">
    <source>
        <dbReference type="Google" id="ProtNLM"/>
    </source>
</evidence>
<feature type="compositionally biased region" description="Polar residues" evidence="4">
    <location>
        <begin position="1610"/>
        <end position="1655"/>
    </location>
</feature>
<feature type="compositionally biased region" description="Low complexity" evidence="4">
    <location>
        <begin position="1733"/>
        <end position="1748"/>
    </location>
</feature>
<evidence type="ECO:0000259" key="7">
    <source>
        <dbReference type="Pfam" id="PF17210"/>
    </source>
</evidence>
<dbReference type="InterPro" id="IPR047589">
    <property type="entry name" value="DUF11_rpt"/>
</dbReference>
<keyword evidence="3 6" id="KW-0732">Signal</keyword>
<feature type="domain" description="DUF7927" evidence="9">
    <location>
        <begin position="1337"/>
        <end position="1455"/>
    </location>
</feature>
<feature type="compositionally biased region" description="Gly residues" evidence="4">
    <location>
        <begin position="1723"/>
        <end position="1732"/>
    </location>
</feature>
<keyword evidence="5" id="KW-0472">Membrane</keyword>
<keyword evidence="2" id="KW-0964">Secreted</keyword>
<dbReference type="InterPro" id="IPR013783">
    <property type="entry name" value="Ig-like_fold"/>
</dbReference>
<dbReference type="Pfam" id="PF25549">
    <property type="entry name" value="DUF7927"/>
    <property type="match status" value="2"/>
</dbReference>
<feature type="domain" description="DUF7507" evidence="8">
    <location>
        <begin position="1208"/>
        <end position="1321"/>
    </location>
</feature>
<dbReference type="InterPro" id="IPR033764">
    <property type="entry name" value="Sdr_B"/>
</dbReference>
<keyword evidence="5" id="KW-1133">Transmembrane helix</keyword>
<evidence type="ECO:0000259" key="9">
    <source>
        <dbReference type="Pfam" id="PF25549"/>
    </source>
</evidence>
<feature type="region of interest" description="Disordered" evidence="4">
    <location>
        <begin position="1585"/>
        <end position="1760"/>
    </location>
</feature>
<feature type="transmembrane region" description="Helical" evidence="5">
    <location>
        <begin position="1762"/>
        <end position="1782"/>
    </location>
</feature>
<feature type="compositionally biased region" description="Pro residues" evidence="4">
    <location>
        <begin position="1590"/>
        <end position="1600"/>
    </location>
</feature>
<dbReference type="Pfam" id="PF17210">
    <property type="entry name" value="SdrD_B"/>
    <property type="match status" value="1"/>
</dbReference>
<dbReference type="Gene3D" id="2.60.40.740">
    <property type="match status" value="2"/>
</dbReference>
<feature type="domain" description="SD-repeat containing protein B" evidence="7">
    <location>
        <begin position="1085"/>
        <end position="1205"/>
    </location>
</feature>
<feature type="domain" description="DUF7927" evidence="9">
    <location>
        <begin position="1465"/>
        <end position="1571"/>
    </location>
</feature>
<comment type="subcellular location">
    <subcellularLocation>
        <location evidence="1">Secreted</location>
    </subcellularLocation>
</comment>
<feature type="region of interest" description="Disordered" evidence="4">
    <location>
        <begin position="436"/>
        <end position="459"/>
    </location>
</feature>
<dbReference type="InterPro" id="IPR057687">
    <property type="entry name" value="DUF7927"/>
</dbReference>
<evidence type="ECO:0000256" key="5">
    <source>
        <dbReference type="SAM" id="Phobius"/>
    </source>
</evidence>
<dbReference type="NCBIfam" id="TIGR01451">
    <property type="entry name" value="B_ant_repeat"/>
    <property type="match status" value="1"/>
</dbReference>
<feature type="region of interest" description="Disordered" evidence="4">
    <location>
        <begin position="1309"/>
        <end position="1340"/>
    </location>
</feature>
<evidence type="ECO:0000313" key="10">
    <source>
        <dbReference type="EMBL" id="BDA63740.1"/>
    </source>
</evidence>
<name>A0ABN6K2F2_9ACTO</name>
<sequence>MKQRGAWRGWARSVTAAACASALFLGLGATASAAPHQAVPAAARHGIAPAALTANDLSLTVTVSEDGTADFSADDTPGNDSGSKNGIVRVNDTVTYALEYVVRSATADNLTFSVTLPKGMEVVELPGYCTGAGSSVSPKTAGAASLPLKANSLDELSSQTVTCNVGTKEAATDKVYLTAKVSNLVPNGQALTLTAASVTADGLAAPVPATSLPSVTASSRLKWDVSKNSIAPNANGGYVYGPAYSPCPWDKSTGCFITGYTVQVSSLDRGKGAMPATGDITVTDDLSFEGLYPQLSPEQINQLKADPEKYGSRAYPSVRNYLAPGSKVGITENGVALTATNAVPDSGTLVLDQPGGPGTPVTMTIKNPDTSLRTVPTQAARPAGTALPADRAYAVALAFDVYTPAAVVKDFGLADASGTSWTLPTENRFKDLDITGLAPTDKQATSDQPEWNDSRRTNPNVSVGGAFTKYFAGVPGAPGNMTPTEFVPGDRWLAEGPVGGATERSGGITAAPGQEILSLLYTRGSNPLLPTPISTVMCDAWDNTKLHLKAKDYPASTTAGGQSLPSGGSAVWVSGYNNLANEAGTDARDAVPGDQVPAIKVQYSAMPGATGETSRCGEEQGPWYDDPAQVPGNDPARAAEGVYTGVARVRVHTVLPEPVGAFPAFATGFRMQVAIGLEVADSGEPAGTPLPNWAAFKRVIGSQTDLPGVISAKDHWNQSTYDPTTHVGIRGDRLLLADVQARIDKTVRKGDSGDFSKTPPSVTGYDTVQYQLKPSLSSAVSVPGQTKELWVEDCLPDSQDYTSASVEPALVSKGSTPDDAKRPACSPGQTYIRWVIPSQEVNAAIEPIILTAEVSPTARDGVHTNRVQVWAQGDASTPAQRTSAADVQISNIAGVKLEKVALTPVVQVNREGQATDELNKWRIRLTNTLPGSDATKVEDPEIIDVLPRNGVGDTDFTGAFTFVEAEVLKGAGVTIQYTSAAQVAVDPKDPTNGANGTTAWCDAPAGGAVVTGTGVCPASAAEVTAVRVRQPGVMASRSVIELDLSMRGVGDSGGDSFVNTVAAAATGLENTVGPLSRPERAIASSIGDRFWVDENGNGIQDSGERGVSDAEVALTGVDDLGNPVKLSTRTDSAGNYAFTGLRSSDAKGYTVAFTIPQALKDQGYEFTATTTGDDRELDSDADGQGVAAAVVMPAGTDIAHVDAGIVRPSIALVKAADVTEVAAGEVVTYTFTATNDGHAILSGVTLSEDSFTNAQGQRIALDAAPALQADQSTGTPDQLAPGQTLVWTARYTVKAEDLEAGKSVVNAASVTGTSPRGTEVKAGDDESVSPKGTASFEFSKTADPATGGKVAAGDKISYTVTVRSRGDLPVRAARISDDLSKVLDDAVYNSDVQATSGDASIENGRLSWTGDLAKDQEVTITYSVTVKEGGDAALTNTATTDDDRGACDDAVGCTTEHTLTPAAFVLSKTADPASGSEVAIGGTITYTLTVRHAGGGAVAGAAISDDLSKVLDDADYNGDVRATSGDASIENDRLSWTGDLAKDQEVTITYSVTVKEGGNKALSNTATTTDKRGRCDDAVGCATEHTVAAPPKPEPSPSPTQEPTQAPTVAPSQGSTEAPSQEPSQGPSQEPTEAPSQGPTEAPSQEPTEAPSQEPSGGATESPTAAPSQAPSATPTADASADAGDKPTGTPSPDPSQDPTSDPSADPTSPAPDGEASGDPGTAPGGPEGPGSQGPAAPGQAGDPASSAVPAPGSGPLASTGAAVLGTLLMAGLALIAGAALLRARRRED</sequence>